<dbReference type="InterPro" id="IPR002558">
    <property type="entry name" value="ILWEQ_dom"/>
</dbReference>
<feature type="region of interest" description="Disordered" evidence="5">
    <location>
        <begin position="4098"/>
        <end position="4122"/>
    </location>
</feature>
<dbReference type="InterPro" id="IPR035963">
    <property type="entry name" value="FERM_2"/>
</dbReference>
<dbReference type="CDD" id="cd14473">
    <property type="entry name" value="FERM_B-lobe"/>
    <property type="match status" value="1"/>
</dbReference>
<feature type="region of interest" description="Disordered" evidence="5">
    <location>
        <begin position="2798"/>
        <end position="2821"/>
    </location>
</feature>
<feature type="region of interest" description="Disordered" evidence="5">
    <location>
        <begin position="3660"/>
        <end position="3697"/>
    </location>
</feature>
<dbReference type="Pfam" id="PF21692">
    <property type="entry name" value="Talin_R4"/>
    <property type="match status" value="2"/>
</dbReference>
<dbReference type="Pfam" id="PF16511">
    <property type="entry name" value="FERM_f0"/>
    <property type="match status" value="1"/>
</dbReference>
<dbReference type="InterPro" id="IPR035964">
    <property type="entry name" value="I/LWEQ_dom_sf"/>
</dbReference>
<dbReference type="SUPFAM" id="SSF47220">
    <property type="entry name" value="alpha-catenin/vinculin-like"/>
    <property type="match status" value="2"/>
</dbReference>
<dbReference type="Pfam" id="PF02174">
    <property type="entry name" value="IRS"/>
    <property type="match status" value="1"/>
</dbReference>
<dbReference type="InterPro" id="IPR011993">
    <property type="entry name" value="PH-like_dom_sf"/>
</dbReference>
<dbReference type="Pfam" id="PF08913">
    <property type="entry name" value="VBS"/>
    <property type="match status" value="1"/>
</dbReference>
<dbReference type="InterPro" id="IPR037438">
    <property type="entry name" value="Talin1/2-RS"/>
</dbReference>
<sequence length="4122" mass="453311">MDICHTRESADVPAYLTYVLIIQESFRGRQRHSSFSQEGPHRRRASAHSLDLERPDNIATIHRAHSLSKMATLSLKISLEGGKVVKTIQFDPSTTVYDACRIIREKILEASASDPKEYGLFLASEEDNKKGIWLEASRSLDYYMLRNGDLLEYNKKTRNLRVRMLDGTVKTLLVDDSQIVANLMVVICTKIGITNYDEYGLVREEQKEEMDPCEKPNYGTLTLKRKHQEKERDAKMEQLRKKLRTDDEVNWVEPSKTLREQGVEATETLLLRRKLFYSDRNVDSRDPVQLNLLYVQARDAILAGTHPITQDKACEFAGIQCQIQFGDHKEDKHTPGFLDLKEFLPASYVKVKGIEKKIFKEHRKHAGLSELDAKVLYTKSARDLKTYGVAFFLVKEKMKGKNKLVPRLLGVTKDSVLRLDEKTKEILQTWPLTTVRRWCASPNTFTLDFGDYSDQYYSVQTTEAEQILQVIAGYIDIIVRKQRAKDHLGIEGDEGSAMLEDSVSPSKANIIQHDTFKSGKVNMESVAKPAVLRPGAEACYALATLGAKPFAVGHLTGAQQTTVSGQIITGHTPPTASQVQQTRVTSILTEPQRALLSTITGGREIIRQTEEGLSRASLPALGHDAASVKWKQVTMDTSKQVVTSQIAAMNAATAQVVTLTSGPTEEVDHTAVGAAITTITTNLPEMTKGVQTIAALMDDTDDGDKLLDATRKLCSAFSDLLKAAEPETKEPRQNLLNAASRVGEASTSVLHTIGEETEEDKETQDKQEYGSDFETILVDDVTCNRPKQVEDEGIYEDIDTSNTWGRMLDVIQEESDSDYYRSLEYCNTYFSPGRPVTLNEINQSKTPSTGTSGNNSDFESILENCEDYLDDKDDDSLKLPPKSTSEKIFNLKKDFANHDYVNINFNPEKPEHEYANIDIDRRTKNKLLRERFFLSNNNDKNDINEQFNRYNNSKRIECQTIRNDVTKTGPEMKVSGSLNMKILNIDKYNRTLTTKETYKEMVEASFTKKELNLKRDDLETFIKRSEKYYTSETRDRTTTVELNNTKTPPKGKTEIRIFYNPTFSAMDAKALGLCQFCQKRCPKTDEKCCPECDILLSLAKAVANTTAALVLKAKNVAAQCKDDQTLQNNIIAAATHCALPTSQLVACAKVVAPTLHNPACREQLTSAARQVGAAVERLVDASRQAPEAAGPGVEQLAAAAQRVSEELERLLAHCHLERRSVQPTVMERSVESVVSASERVTDAHDAPEMVRRARLLGQATARLIADIKTEAETQSSDSQRKLLAAAKLLADATARMVEAARLCASSPQHRDKQEALRRAAEEVRYITVDYAQGQDIVGTQIARLQESARQAASSATQLITSAHNATQHNTNKYSQESLLQECRVLNEHIPRVVDAAKASSARPGEAAAQLDLISASETFLQPSGHVIQAARSVLPTVADAPTAKQLADTTHQFTTSCADLRSAVNRARISCKGLELDAAAEIIRSLQAELDEMEEAARAFDLKPMPGQTSEWASSRLQGASRAAGAATAALAGAARVREAGGCGRAAAELAAALRDYTPPLRAAAAAAHRAPHKQLRVISSGRQVLHSSLTLVETVKQYMNTSEDVDTASIVAIAKDISQNLEQTMEAVPSHAELDMAMENINETLNILNMGEFPPSDKTYSELQSELNAAAVGLSTASSDVVQAVEQPDALADSGRHFGQAFNRLLGVSMEMAGQTEDRESQATMVSSMKTVTVNSSKLLGTAKSVSQDLTRPNAKNQLAAAARAVTESINRLVDVCTEAAPGQKECAAAIRSIDSTRPLLAAPTQPLNELGYFACLDCVVDQSKGLSEGMSGMAGAVKRGETEQFARSVAAVAASVQGLVECTAQAAYLVAVSDETSVAGRPGLVDQAQFARAALAIDQACKTLCDKDSNQQQVLSAATVIAKHTSALCNACRVASGRSAEPQSKRHFVQAAKDVANSTAALVKEIKALDADYSEANRARCASATGPLLDAVRSLCQFADSPEFAAVPARISPQARASQEAILICGRNIISGSCSMLEAARALALSPQERAQWQALAAHSKTVSDSIKALVTNIREKAPGQRECAAALETLNKQLRELDQVAIQAVGQELQPRQANTLQGYSEQIENAAAEMLERLEPLRLAARSEAENLGHAVVQLVSYAEPLVSAAAGAASNTTESRAQAALLQHARTVLETLALLVHSAKLAAGNPRAVSAAGEVEAQCSLARAALGELSTHVRELSSQRGAVGPLLDSLARAVARLTEHRMSLIGSYDETDSFVDYQTRMVGAAKEIARLATDMTAKSATEPSRLVEVGNEMCGKYEQLAGDSVGASATTPNADVANRIRMSAVELGEAVSELVKAGGHCRLSAIPQNQRAVADAARRVNEKVVGVLSALQAGSRGTQACIDAAATIATIIGDLDTTILFASAGTLHSDKEGDTFSNHRENILKTAKTLVEDTKTLVGGAAGTQEQLATAAQSAVGTIVQLCEVVKQGAMSLGAGSAEPQVMVLHAARDAAAALRDLAAATAAASGKPVAHPDMQRLKHAAKRLSDPTKRWSLPIKPNTMPRQNKRRSITLGLRTDYNSCDSETDIFQSDQEEELVKLLDYSSQDDDVSPSIFHDNCEEAIAYIESLMRKTPERNVKDDDLNVRYNLTSRNSIFDMDWRVLKYGENIFLGELKKLVDIVVQISDKDEVKRKQDTLKRIKATTDLDKEMKRLSQVIEDLDSEVIIPPETIKKEEITSTIKTKQTIISSKDTASEMPTPTLKNTIFKVKKVKPINLRQTPSPDFKILESAPVQPVISKPSSPDQKQKDEPNEITVRPESRTKEVKLEFWKLFKDDTEWWKALAKRNLEKMEETRRELDRFSGHELVLGEINTEIDKYEKEKETLQTFIEDVDNSKAVNKELEYNKKYEDIVLKLIEFAKKDFIYKGFDPLIEKLKALSNVQIEGRKKKVVHIQDIINIYSQIDVSKYSYEELCLLEKYYKEVIRKYKIEAGMKENVMPQIILTPDSNRNDRKSAPPSFHRNVIVNVHSSQNLTKNVNNYSNTSLNNGGSIKRSHIKNQDSVSNLDIFDMTRTYPMEYYANNWWSIYEDILKNREHQFGTIDNWWKFYETMINKKDTTEEDLSRIRAIMEYRSNARKSRPNSRMEEQLRMLDEITNSRFRESEDVKTSDNDSVMVTNVTSLLKTVKAVEDEHTRGTRALESTIEAISQEIEVLMSPTPAKSTATPEELVRCTRLMTAATARAVAAGSAAGAGSQDQLTAAANLGRKTVVDMMVAAKGAAQAAETEELRTRTLEATRAAGEAFRALLQAVLAAPGGAARSALPDLSRSVARAVADMLAAAELLKGSEWVDPEDPTVIAEAELLGAAASIDAAARKLDALRPRKPPKLQEADETLNFDEMILEAAKSIITATSALVRAASAAQRELIDQKYWCLGQGGAAGPESSSDDGQWSEGLVSAARLVAAAAHALVEAANALVQGAASEERLISSARQVASSTAQLLVACKVKADPSSESTRRLQAAGAEVIRSTDNLVRAAREAIHCDDERSLVLNRRMVGGIAQEIDARSEVLRIEKELEEARGRLTAIRQAKYKLRAGDTSGDDTDTDLQMGYASDASTHHRFKTPNSSFANTTYSPNSTYSAQNTTNISQNTTNISHHVTSLNQSVHGATSPARNAQNHAHSPAPNPASKPDTNGYQREDKYTAQSPTFSSFRPPQDDTPKNYEGFTTRTSVTEETVVVKSLQLPEVRTAYLVSDDGPDGSNAERVFYKRERPPPPPPRRISLLNYETRLYDTPRPVNEYVKTEEQRQYESNQSSQYQFTKQEQRFGYDSQKLPSPLSPKFNARDLKFEEPIYSSLKKPTTPKSPFDGVGQTFSEHQKSTENIPGGVKHSEYSVKSESYQSYPKTEFISSETRQEVKSPFTTSTPTKYESNQFSEFSKNSMDLVKAPTPTFERISSPYGKEVHSYGGPNYHEETTTEVKEIPNGTQKITTTKIYSSSPVNMTSTSTKYEPIKLEGIDELSKSFDNDSRYSTLDSRFNTLDSKLSSDTSRSFMRPSEFQSSDYQTTTSVSKVKKPSELVKEIDSLDKKFSKQTITSETIERKSVMTSSHKSETSSTVTKKFGNF</sequence>
<evidence type="ECO:0000259" key="7">
    <source>
        <dbReference type="PROSITE" id="PS50945"/>
    </source>
</evidence>
<dbReference type="SUPFAM" id="SSF50729">
    <property type="entry name" value="PH domain-like"/>
    <property type="match status" value="1"/>
</dbReference>
<feature type="compositionally biased region" description="Polar residues" evidence="5">
    <location>
        <begin position="3623"/>
        <end position="3641"/>
    </location>
</feature>
<dbReference type="PROSITE" id="PS50057">
    <property type="entry name" value="FERM_3"/>
    <property type="match status" value="1"/>
</dbReference>
<dbReference type="GO" id="GO:0098609">
    <property type="term" value="P:cell-cell adhesion"/>
    <property type="evidence" value="ECO:0007669"/>
    <property type="project" value="TreeGrafter"/>
</dbReference>
<keyword evidence="4" id="KW-0175">Coiled coil</keyword>
<dbReference type="GO" id="GO:0005886">
    <property type="term" value="C:plasma membrane"/>
    <property type="evidence" value="ECO:0007669"/>
    <property type="project" value="TreeGrafter"/>
</dbReference>
<dbReference type="Gene3D" id="3.10.20.90">
    <property type="entry name" value="Phosphatidylinositol 3-kinase Catalytic Subunit, Chain A, domain 1"/>
    <property type="match status" value="2"/>
</dbReference>
<feature type="domain" description="FERM" evidence="6">
    <location>
        <begin position="158"/>
        <end position="482"/>
    </location>
</feature>
<dbReference type="InterPro" id="IPR054060">
    <property type="entry name" value="TLN1-like_RS"/>
</dbReference>
<dbReference type="GO" id="GO:0005178">
    <property type="term" value="F:integrin binding"/>
    <property type="evidence" value="ECO:0007669"/>
    <property type="project" value="TreeGrafter"/>
</dbReference>
<proteinExistence type="predicted"/>
<dbReference type="InterPro" id="IPR054082">
    <property type="entry name" value="Talin_IBS2B"/>
</dbReference>
<evidence type="ECO:0000259" key="6">
    <source>
        <dbReference type="PROSITE" id="PS50057"/>
    </source>
</evidence>
<dbReference type="InterPro" id="IPR036476">
    <property type="entry name" value="Talin_cent_sf"/>
</dbReference>
<evidence type="ECO:0000256" key="5">
    <source>
        <dbReference type="SAM" id="MobiDB-lite"/>
    </source>
</evidence>
<dbReference type="InterPro" id="IPR000299">
    <property type="entry name" value="FERM_domain"/>
</dbReference>
<dbReference type="Gene3D" id="1.20.80.10">
    <property type="match status" value="1"/>
</dbReference>
<dbReference type="FunFam" id="1.20.120.230:FF:000002">
    <property type="entry name" value="Talin 2"/>
    <property type="match status" value="1"/>
</dbReference>
<dbReference type="InterPro" id="IPR019749">
    <property type="entry name" value="Band_41_domain"/>
</dbReference>
<keyword evidence="2" id="KW-0963">Cytoplasm</keyword>
<name>A0A194PUE4_PAPXU</name>
<dbReference type="InterPro" id="IPR014352">
    <property type="entry name" value="FERM/acyl-CoA-bd_prot_sf"/>
</dbReference>
<dbReference type="InterPro" id="IPR032425">
    <property type="entry name" value="FERM_f0"/>
</dbReference>
<evidence type="ECO:0000313" key="9">
    <source>
        <dbReference type="Proteomes" id="UP000053268"/>
    </source>
</evidence>
<dbReference type="GO" id="GO:0005856">
    <property type="term" value="C:cytoskeleton"/>
    <property type="evidence" value="ECO:0007669"/>
    <property type="project" value="UniProtKB-SubCell"/>
</dbReference>
<dbReference type="GO" id="GO:0051015">
    <property type="term" value="F:actin filament binding"/>
    <property type="evidence" value="ECO:0007669"/>
    <property type="project" value="InterPro"/>
</dbReference>
<dbReference type="CDD" id="cd10569">
    <property type="entry name" value="FERM_C_Talin"/>
    <property type="match status" value="1"/>
</dbReference>
<dbReference type="SUPFAM" id="SSF47031">
    <property type="entry name" value="Second domain of FERM"/>
    <property type="match status" value="1"/>
</dbReference>
<reference evidence="8 9" key="1">
    <citation type="journal article" date="2015" name="Nat. Commun.">
        <title>Outbred genome sequencing and CRISPR/Cas9 gene editing in butterflies.</title>
        <authorList>
            <person name="Li X."/>
            <person name="Fan D."/>
            <person name="Zhang W."/>
            <person name="Liu G."/>
            <person name="Zhang L."/>
            <person name="Zhao L."/>
            <person name="Fang X."/>
            <person name="Chen L."/>
            <person name="Dong Y."/>
            <person name="Chen Y."/>
            <person name="Ding Y."/>
            <person name="Zhao R."/>
            <person name="Feng M."/>
            <person name="Zhu Y."/>
            <person name="Feng Y."/>
            <person name="Jiang X."/>
            <person name="Zhu D."/>
            <person name="Xiang H."/>
            <person name="Feng X."/>
            <person name="Li S."/>
            <person name="Wang J."/>
            <person name="Zhang G."/>
            <person name="Kronforst M.R."/>
            <person name="Wang W."/>
        </authorList>
    </citation>
    <scope>NUCLEOTIDE SEQUENCE [LARGE SCALE GENOMIC DNA]</scope>
    <source>
        <strain evidence="8">Ya'a_city_454_Px</strain>
        <tissue evidence="8">Whole body</tissue>
    </source>
</reference>
<evidence type="ECO:0000256" key="1">
    <source>
        <dbReference type="ARBA" id="ARBA00004245"/>
    </source>
</evidence>
<organism evidence="8 9">
    <name type="scientific">Papilio xuthus</name>
    <name type="common">Asian swallowtail butterfly</name>
    <dbReference type="NCBI Taxonomy" id="66420"/>
    <lineage>
        <taxon>Eukaryota</taxon>
        <taxon>Metazoa</taxon>
        <taxon>Ecdysozoa</taxon>
        <taxon>Arthropoda</taxon>
        <taxon>Hexapoda</taxon>
        <taxon>Insecta</taxon>
        <taxon>Pterygota</taxon>
        <taxon>Neoptera</taxon>
        <taxon>Endopterygota</taxon>
        <taxon>Lepidoptera</taxon>
        <taxon>Glossata</taxon>
        <taxon>Ditrysia</taxon>
        <taxon>Papilionoidea</taxon>
        <taxon>Papilionidae</taxon>
        <taxon>Papilioninae</taxon>
        <taxon>Papilio</taxon>
    </lineage>
</organism>
<dbReference type="FunFam" id="2.30.29.30:FF:000028">
    <property type="entry name" value="Talin 2"/>
    <property type="match status" value="1"/>
</dbReference>
<comment type="subcellular location">
    <subcellularLocation>
        <location evidence="1">Cytoplasm</location>
        <location evidence="1">Cytoskeleton</location>
    </subcellularLocation>
</comment>
<dbReference type="Pfam" id="PF21865">
    <property type="entry name" value="TLN1-like_RS"/>
    <property type="match status" value="1"/>
</dbReference>
<gene>
    <name evidence="8" type="ORF">RR46_12404</name>
</gene>
<evidence type="ECO:0000313" key="8">
    <source>
        <dbReference type="EMBL" id="KPI96374.1"/>
    </source>
</evidence>
<dbReference type="GO" id="GO:0005737">
    <property type="term" value="C:cytoplasm"/>
    <property type="evidence" value="ECO:0007669"/>
    <property type="project" value="TreeGrafter"/>
</dbReference>
<dbReference type="InterPro" id="IPR015009">
    <property type="entry name" value="Vinculin-bd_dom"/>
</dbReference>
<dbReference type="GO" id="GO:0005200">
    <property type="term" value="F:structural constituent of cytoskeleton"/>
    <property type="evidence" value="ECO:0007669"/>
    <property type="project" value="InterPro"/>
</dbReference>
<dbReference type="FunFam" id="1.20.80.10:FF:000007">
    <property type="entry name" value="Talin 2"/>
    <property type="match status" value="1"/>
</dbReference>
<dbReference type="Proteomes" id="UP000053268">
    <property type="component" value="Unassembled WGS sequence"/>
</dbReference>
<keyword evidence="3" id="KW-0206">Cytoskeleton</keyword>
<dbReference type="SUPFAM" id="SSF109885">
    <property type="entry name" value="I/LWEQ domain"/>
    <property type="match status" value="4"/>
</dbReference>
<feature type="domain" description="I/LWEQ" evidence="7">
    <location>
        <begin position="3348"/>
        <end position="3594"/>
    </location>
</feature>
<feature type="compositionally biased region" description="Basic and acidic residues" evidence="5">
    <location>
        <begin position="2808"/>
        <end position="2821"/>
    </location>
</feature>
<dbReference type="Pfam" id="PF09141">
    <property type="entry name" value="Talin_middle"/>
    <property type="match status" value="1"/>
</dbReference>
<dbReference type="Gene3D" id="1.20.1420.10">
    <property type="entry name" value="Talin, central domain"/>
    <property type="match status" value="7"/>
</dbReference>
<dbReference type="SMART" id="SM00295">
    <property type="entry name" value="B41"/>
    <property type="match status" value="1"/>
</dbReference>
<protein>
    <submittedName>
        <fullName evidence="8">Talin-1</fullName>
    </submittedName>
</protein>
<feature type="region of interest" description="Disordered" evidence="5">
    <location>
        <begin position="4043"/>
        <end position="4066"/>
    </location>
</feature>
<dbReference type="Pfam" id="PF25177">
    <property type="entry name" value="Talin_VBS2"/>
    <property type="match status" value="1"/>
</dbReference>
<dbReference type="Pfam" id="PF01608">
    <property type="entry name" value="I_LWEQ"/>
    <property type="match status" value="1"/>
</dbReference>
<keyword evidence="9" id="KW-1185">Reference proteome</keyword>
<dbReference type="InterPro" id="IPR049108">
    <property type="entry name" value="Talin_R4"/>
</dbReference>
<accession>A0A194PUE4</accession>
<dbReference type="Gene3D" id="1.20.120.230">
    <property type="entry name" value="Alpha-catenin/vinculin-like"/>
    <property type="match status" value="5"/>
</dbReference>
<feature type="compositionally biased region" description="Polar residues" evidence="5">
    <location>
        <begin position="4102"/>
        <end position="4116"/>
    </location>
</feature>
<dbReference type="SMART" id="SM00307">
    <property type="entry name" value="ILWEQ"/>
    <property type="match status" value="1"/>
</dbReference>
<dbReference type="STRING" id="66420.A0A194PUE4"/>
<dbReference type="Pfam" id="PF21896">
    <property type="entry name" value="Talin_IBS2B"/>
    <property type="match status" value="3"/>
</dbReference>
<evidence type="ECO:0000256" key="2">
    <source>
        <dbReference type="ARBA" id="ARBA00022490"/>
    </source>
</evidence>
<dbReference type="GO" id="GO:0009887">
    <property type="term" value="P:animal organ morphogenesis"/>
    <property type="evidence" value="ECO:0007669"/>
    <property type="project" value="UniProtKB-ARBA"/>
</dbReference>
<dbReference type="CDD" id="cd12150">
    <property type="entry name" value="talin-RS"/>
    <property type="match status" value="1"/>
</dbReference>
<dbReference type="CDD" id="cd17090">
    <property type="entry name" value="FERM_F1_TLN"/>
    <property type="match status" value="1"/>
</dbReference>
<dbReference type="CDD" id="cd17089">
    <property type="entry name" value="FERM_F0_TLN"/>
    <property type="match status" value="1"/>
</dbReference>
<dbReference type="GO" id="GO:0005925">
    <property type="term" value="C:focal adhesion"/>
    <property type="evidence" value="ECO:0007669"/>
    <property type="project" value="InterPro"/>
</dbReference>
<dbReference type="Gene3D" id="1.20.1410.10">
    <property type="entry name" value="I/LWEQ domain"/>
    <property type="match status" value="1"/>
</dbReference>
<dbReference type="GO" id="GO:0030182">
    <property type="term" value="P:neuron differentiation"/>
    <property type="evidence" value="ECO:0007669"/>
    <property type="project" value="UniProtKB-ARBA"/>
</dbReference>
<feature type="region of interest" description="Disordered" evidence="5">
    <location>
        <begin position="3616"/>
        <end position="3644"/>
    </location>
</feature>
<dbReference type="GO" id="GO:0030036">
    <property type="term" value="P:actin cytoskeleton organization"/>
    <property type="evidence" value="ECO:0007669"/>
    <property type="project" value="TreeGrafter"/>
</dbReference>
<dbReference type="InterPro" id="IPR002404">
    <property type="entry name" value="IRS_PTB"/>
</dbReference>
<dbReference type="InterPro" id="IPR057346">
    <property type="entry name" value="Talin1/2_VBS2"/>
</dbReference>
<dbReference type="Gene3D" id="2.30.29.30">
    <property type="entry name" value="Pleckstrin-homology domain (PH domain)/Phosphotyrosine-binding domain (PTB)"/>
    <property type="match status" value="1"/>
</dbReference>
<dbReference type="InterPro" id="IPR019748">
    <property type="entry name" value="FERM_central"/>
</dbReference>
<evidence type="ECO:0000256" key="4">
    <source>
        <dbReference type="SAM" id="Coils"/>
    </source>
</evidence>
<dbReference type="PANTHER" id="PTHR19981:SF1">
    <property type="entry name" value="RHEA, ISOFORM B"/>
    <property type="match status" value="1"/>
</dbReference>
<dbReference type="PANTHER" id="PTHR19981">
    <property type="entry name" value="TALIN"/>
    <property type="match status" value="1"/>
</dbReference>
<feature type="compositionally biased region" description="Polar residues" evidence="5">
    <location>
        <begin position="3660"/>
        <end position="3679"/>
    </location>
</feature>
<dbReference type="InterPro" id="IPR036723">
    <property type="entry name" value="Alpha-catenin/vinculin-like_sf"/>
</dbReference>
<dbReference type="InterPro" id="IPR015224">
    <property type="entry name" value="Talin_cent"/>
</dbReference>
<dbReference type="GO" id="GO:0001726">
    <property type="term" value="C:ruffle"/>
    <property type="evidence" value="ECO:0007669"/>
    <property type="project" value="InterPro"/>
</dbReference>
<dbReference type="EMBL" id="KQ459593">
    <property type="protein sequence ID" value="KPI96374.1"/>
    <property type="molecule type" value="Genomic_DNA"/>
</dbReference>
<evidence type="ECO:0000256" key="3">
    <source>
        <dbReference type="ARBA" id="ARBA00023212"/>
    </source>
</evidence>
<feature type="coiled-coil region" evidence="4">
    <location>
        <begin position="2844"/>
        <end position="2898"/>
    </location>
</feature>
<dbReference type="SMART" id="SM01244">
    <property type="entry name" value="IRS"/>
    <property type="match status" value="1"/>
</dbReference>
<dbReference type="PROSITE" id="PS50945">
    <property type="entry name" value="I_LWEQ"/>
    <property type="match status" value="1"/>
</dbReference>
<dbReference type="FunFam" id="1.20.1410.10:FF:000001">
    <property type="entry name" value="Talin 2"/>
    <property type="match status" value="1"/>
</dbReference>
<dbReference type="SUPFAM" id="SSF109880">
    <property type="entry name" value="A middle domain of Talin 1"/>
    <property type="match status" value="1"/>
</dbReference>
<feature type="coiled-coil region" evidence="4">
    <location>
        <begin position="1476"/>
        <end position="1503"/>
    </location>
</feature>